<dbReference type="Proteomes" id="UP000019140">
    <property type="component" value="Unassembled WGS sequence"/>
</dbReference>
<keyword evidence="3" id="KW-1185">Reference proteome</keyword>
<feature type="region of interest" description="Disordered" evidence="1">
    <location>
        <begin position="58"/>
        <end position="78"/>
    </location>
</feature>
<reference evidence="2 3" key="1">
    <citation type="journal article" date="2014" name="Nature">
        <title>An environmental bacterial taxon with a large and distinct metabolic repertoire.</title>
        <authorList>
            <person name="Wilson M.C."/>
            <person name="Mori T."/>
            <person name="Ruckert C."/>
            <person name="Uria A.R."/>
            <person name="Helf M.J."/>
            <person name="Takada K."/>
            <person name="Gernert C."/>
            <person name="Steffens U.A."/>
            <person name="Heycke N."/>
            <person name="Schmitt S."/>
            <person name="Rinke C."/>
            <person name="Helfrich E.J."/>
            <person name="Brachmann A.O."/>
            <person name="Gurgui C."/>
            <person name="Wakimoto T."/>
            <person name="Kracht M."/>
            <person name="Crusemann M."/>
            <person name="Hentschel U."/>
            <person name="Abe I."/>
            <person name="Matsunaga S."/>
            <person name="Kalinowski J."/>
            <person name="Takeyama H."/>
            <person name="Piel J."/>
        </authorList>
    </citation>
    <scope>NUCLEOTIDE SEQUENCE [LARGE SCALE GENOMIC DNA]</scope>
    <source>
        <strain evidence="3">TSY2</strain>
    </source>
</reference>
<comment type="caution">
    <text evidence="2">The sequence shown here is derived from an EMBL/GenBank/DDBJ whole genome shotgun (WGS) entry which is preliminary data.</text>
</comment>
<dbReference type="EMBL" id="AZHX01000034">
    <property type="protein sequence ID" value="ETX09197.1"/>
    <property type="molecule type" value="Genomic_DNA"/>
</dbReference>
<dbReference type="HOGENOM" id="CLU_2615409_0_0_7"/>
<proteinExistence type="predicted"/>
<sequence length="78" mass="8424">MRPASRSKDQQQGTEIIGDIEAFMAYVESGAAAQDWEAFLALRPECFARAEAEIRRLYGGPSSDGEPTTDEGSAAQLT</sequence>
<evidence type="ECO:0000313" key="2">
    <source>
        <dbReference type="EMBL" id="ETX09197.1"/>
    </source>
</evidence>
<accession>W4MHL1</accession>
<organism evidence="2 3">
    <name type="scientific">Candidatus Entotheonella gemina</name>
    <dbReference type="NCBI Taxonomy" id="1429439"/>
    <lineage>
        <taxon>Bacteria</taxon>
        <taxon>Pseudomonadati</taxon>
        <taxon>Nitrospinota/Tectimicrobiota group</taxon>
        <taxon>Candidatus Tectimicrobiota</taxon>
        <taxon>Candidatus Entotheonellia</taxon>
        <taxon>Candidatus Entotheonellales</taxon>
        <taxon>Candidatus Entotheonellaceae</taxon>
        <taxon>Candidatus Entotheonella</taxon>
    </lineage>
</organism>
<dbReference type="AlphaFoldDB" id="W4MHL1"/>
<evidence type="ECO:0000313" key="3">
    <source>
        <dbReference type="Proteomes" id="UP000019140"/>
    </source>
</evidence>
<gene>
    <name evidence="2" type="ORF">ETSY2_00925</name>
</gene>
<name>W4MHL1_9BACT</name>
<protein>
    <submittedName>
        <fullName evidence="2">Uncharacterized protein</fullName>
    </submittedName>
</protein>
<evidence type="ECO:0000256" key="1">
    <source>
        <dbReference type="SAM" id="MobiDB-lite"/>
    </source>
</evidence>